<name>A0A7J0BWA1_9BACT</name>
<dbReference type="GO" id="GO:0005524">
    <property type="term" value="F:ATP binding"/>
    <property type="evidence" value="ECO:0007669"/>
    <property type="project" value="InterPro"/>
</dbReference>
<evidence type="ECO:0000313" key="5">
    <source>
        <dbReference type="EMBL" id="GFM37254.1"/>
    </source>
</evidence>
<feature type="domain" description="Threonyl/alanyl tRNA synthetase SAD" evidence="4">
    <location>
        <begin position="98"/>
        <end position="140"/>
    </location>
</feature>
<dbReference type="Proteomes" id="UP000503820">
    <property type="component" value="Unassembled WGS sequence"/>
</dbReference>
<dbReference type="Pfam" id="PF07973">
    <property type="entry name" value="tRNA_SAD"/>
    <property type="match status" value="1"/>
</dbReference>
<dbReference type="GO" id="GO:0002161">
    <property type="term" value="F:aminoacyl-tRNA deacylase activity"/>
    <property type="evidence" value="ECO:0007669"/>
    <property type="project" value="UniProtKB-ARBA"/>
</dbReference>
<evidence type="ECO:0000256" key="1">
    <source>
        <dbReference type="ARBA" id="ARBA00001947"/>
    </source>
</evidence>
<protein>
    <recommendedName>
        <fullName evidence="4">Threonyl/alanyl tRNA synthetase SAD domain-containing protein</fullName>
    </recommendedName>
</protein>
<evidence type="ECO:0000313" key="6">
    <source>
        <dbReference type="Proteomes" id="UP000503820"/>
    </source>
</evidence>
<dbReference type="AlphaFoldDB" id="A0A7J0BWA1"/>
<dbReference type="InterPro" id="IPR012947">
    <property type="entry name" value="tRNA_SAD"/>
</dbReference>
<accession>A0A7J0BWA1</accession>
<evidence type="ECO:0000259" key="4">
    <source>
        <dbReference type="SMART" id="SM00863"/>
    </source>
</evidence>
<comment type="caution">
    <text evidence="5">The sequence shown here is derived from an EMBL/GenBank/DDBJ whole genome shotgun (WGS) entry which is preliminary data.</text>
</comment>
<dbReference type="SUPFAM" id="SSF55186">
    <property type="entry name" value="ThrRS/AlaRS common domain"/>
    <property type="match status" value="1"/>
</dbReference>
<keyword evidence="2" id="KW-0479">Metal-binding</keyword>
<keyword evidence="6" id="KW-1185">Reference proteome</keyword>
<dbReference type="Gene3D" id="3.30.980.10">
    <property type="entry name" value="Threonyl-trna Synthetase, Chain A, domain 2"/>
    <property type="match status" value="1"/>
</dbReference>
<dbReference type="EMBL" id="BLVP01000008">
    <property type="protein sequence ID" value="GFM37254.1"/>
    <property type="molecule type" value="Genomic_DNA"/>
</dbReference>
<dbReference type="SMART" id="SM00863">
    <property type="entry name" value="tRNA_SAD"/>
    <property type="match status" value="1"/>
</dbReference>
<keyword evidence="3" id="KW-0862">Zinc</keyword>
<dbReference type="InterPro" id="IPR018163">
    <property type="entry name" value="Thr/Ala-tRNA-synth_IIc_edit"/>
</dbReference>
<dbReference type="GO" id="GO:0043039">
    <property type="term" value="P:tRNA aminoacylation"/>
    <property type="evidence" value="ECO:0007669"/>
    <property type="project" value="InterPro"/>
</dbReference>
<evidence type="ECO:0000256" key="2">
    <source>
        <dbReference type="ARBA" id="ARBA00022723"/>
    </source>
</evidence>
<dbReference type="InterPro" id="IPR051335">
    <property type="entry name" value="Alanyl-tRNA_Editing_Enzymes"/>
</dbReference>
<reference evidence="5 6" key="1">
    <citation type="submission" date="2020-05" db="EMBL/GenBank/DDBJ databases">
        <title>Draft genome sequence of Desulfovibrio psychrotolerans JS1T.</title>
        <authorList>
            <person name="Ueno A."/>
            <person name="Tamazawa S."/>
            <person name="Tamamura S."/>
            <person name="Murakami T."/>
            <person name="Kiyama T."/>
            <person name="Inomata H."/>
            <person name="Amano Y."/>
            <person name="Miyakawa K."/>
            <person name="Tamaki H."/>
            <person name="Naganuma T."/>
            <person name="Kaneko K."/>
        </authorList>
    </citation>
    <scope>NUCLEOTIDE SEQUENCE [LARGE SCALE GENOMIC DNA]</scope>
    <source>
        <strain evidence="5 6">JS1</strain>
    </source>
</reference>
<organism evidence="5 6">
    <name type="scientific">Desulfovibrio psychrotolerans</name>
    <dbReference type="NCBI Taxonomy" id="415242"/>
    <lineage>
        <taxon>Bacteria</taxon>
        <taxon>Pseudomonadati</taxon>
        <taxon>Thermodesulfobacteriota</taxon>
        <taxon>Desulfovibrionia</taxon>
        <taxon>Desulfovibrionales</taxon>
        <taxon>Desulfovibrionaceae</taxon>
        <taxon>Desulfovibrio</taxon>
    </lineage>
</organism>
<dbReference type="PANTHER" id="PTHR43462">
    <property type="entry name" value="ALANYL-TRNA EDITING PROTEIN"/>
    <property type="match status" value="1"/>
</dbReference>
<sequence length="147" mass="16531">MSKDYEPRMHSAEHILNQTMVRMFGCGRCFSAHLNKKKSKCDYHFPRPLSEEEVRALEQAVNEHIAAGLAVTEEILDRRTAAEVYSLDRLPDNAVSTVRIVRIGDYDACPCIGEHVANTSEIGTFTIISQDHADGVLRLRFKLKEAG</sequence>
<dbReference type="GO" id="GO:0046872">
    <property type="term" value="F:metal ion binding"/>
    <property type="evidence" value="ECO:0007669"/>
    <property type="project" value="UniProtKB-KW"/>
</dbReference>
<dbReference type="RefSeq" id="WP_174409873.1">
    <property type="nucleotide sequence ID" value="NZ_BLVP01000008.1"/>
</dbReference>
<comment type="cofactor">
    <cofactor evidence="1">
        <name>Zn(2+)</name>
        <dbReference type="ChEBI" id="CHEBI:29105"/>
    </cofactor>
</comment>
<dbReference type="PANTHER" id="PTHR43462:SF1">
    <property type="entry name" value="ALANYL-TRNA EDITING PROTEIN AARSD1"/>
    <property type="match status" value="1"/>
</dbReference>
<gene>
    <name evidence="5" type="ORF">DSM19430T_19380</name>
</gene>
<dbReference type="GO" id="GO:0004812">
    <property type="term" value="F:aminoacyl-tRNA ligase activity"/>
    <property type="evidence" value="ECO:0007669"/>
    <property type="project" value="InterPro"/>
</dbReference>
<evidence type="ECO:0000256" key="3">
    <source>
        <dbReference type="ARBA" id="ARBA00022833"/>
    </source>
</evidence>
<proteinExistence type="predicted"/>